<dbReference type="PANTHER" id="PTHR28262:SF1">
    <property type="entry name" value="DASH COMPLEX SUBUNIT SPC19"/>
    <property type="match status" value="1"/>
</dbReference>
<keyword evidence="9" id="KW-0206">Cytoskeleton</keyword>
<reference evidence="14 15" key="1">
    <citation type="journal article" date="2018" name="Mol. Biol. Evol.">
        <title>Broad Genomic Sampling Reveals a Smut Pathogenic Ancestry of the Fungal Clade Ustilaginomycotina.</title>
        <authorList>
            <person name="Kijpornyongpan T."/>
            <person name="Mondo S.J."/>
            <person name="Barry K."/>
            <person name="Sandor L."/>
            <person name="Lee J."/>
            <person name="Lipzen A."/>
            <person name="Pangilinan J."/>
            <person name="LaButti K."/>
            <person name="Hainaut M."/>
            <person name="Henrissat B."/>
            <person name="Grigoriev I.V."/>
            <person name="Spatafora J.W."/>
            <person name="Aime M.C."/>
        </authorList>
    </citation>
    <scope>NUCLEOTIDE SEQUENCE [LARGE SCALE GENOMIC DNA]</scope>
    <source>
        <strain evidence="14 15">MCA 3645</strain>
    </source>
</reference>
<dbReference type="OrthoDB" id="3361333at2759"/>
<protein>
    <recommendedName>
        <fullName evidence="5">DASH complex subunit SPC19</fullName>
    </recommendedName>
    <alternativeName>
        <fullName evidence="12">Outer kinetochore protein SPC19</fullName>
    </alternativeName>
</protein>
<evidence type="ECO:0000256" key="6">
    <source>
        <dbReference type="ARBA" id="ARBA00022454"/>
    </source>
</evidence>
<dbReference type="PANTHER" id="PTHR28262">
    <property type="entry name" value="DASH COMPLEX SUBUNIT SPC19"/>
    <property type="match status" value="1"/>
</dbReference>
<evidence type="ECO:0000256" key="11">
    <source>
        <dbReference type="ARBA" id="ARBA00023328"/>
    </source>
</evidence>
<keyword evidence="8" id="KW-0995">Kinetochore</keyword>
<evidence type="ECO:0000256" key="12">
    <source>
        <dbReference type="ARBA" id="ARBA00032583"/>
    </source>
</evidence>
<evidence type="ECO:0000256" key="7">
    <source>
        <dbReference type="ARBA" id="ARBA00022490"/>
    </source>
</evidence>
<evidence type="ECO:0000256" key="3">
    <source>
        <dbReference type="ARBA" id="ARBA00004629"/>
    </source>
</evidence>
<organism evidence="14 15">
    <name type="scientific">Testicularia cyperi</name>
    <dbReference type="NCBI Taxonomy" id="1882483"/>
    <lineage>
        <taxon>Eukaryota</taxon>
        <taxon>Fungi</taxon>
        <taxon>Dikarya</taxon>
        <taxon>Basidiomycota</taxon>
        <taxon>Ustilaginomycotina</taxon>
        <taxon>Ustilaginomycetes</taxon>
        <taxon>Ustilaginales</taxon>
        <taxon>Anthracoideaceae</taxon>
        <taxon>Testicularia</taxon>
    </lineage>
</organism>
<evidence type="ECO:0000256" key="10">
    <source>
        <dbReference type="ARBA" id="ARBA00023242"/>
    </source>
</evidence>
<dbReference type="Pfam" id="PF08287">
    <property type="entry name" value="DASH_Spc19"/>
    <property type="match status" value="1"/>
</dbReference>
<keyword evidence="15" id="KW-1185">Reference proteome</keyword>
<sequence length="200" mass="23006">MMMPRQSSFPQPQAMQFDQFHQQQHMHQPSPHLISSLQQCVSSTANCVETMKESIEAFEFVLQDHPRLITVLKCQKHFDLVSERDIDSARSHISGEVLPHLNELLQRASVEMERQERRAVALKNKAEAQHQRLQAIKSIDQHQAKLHPSSKTSRSQAHQQTLAQLQQQLESQRAQLSALKMHKLELLKKADDLEAATRDL</sequence>
<name>A0A317XPV2_9BASI</name>
<evidence type="ECO:0000256" key="1">
    <source>
        <dbReference type="ARBA" id="ARBA00004123"/>
    </source>
</evidence>
<dbReference type="GO" id="GO:0005876">
    <property type="term" value="C:spindle microtubule"/>
    <property type="evidence" value="ECO:0007669"/>
    <property type="project" value="InterPro"/>
</dbReference>
<proteinExistence type="inferred from homology"/>
<evidence type="ECO:0000256" key="5">
    <source>
        <dbReference type="ARBA" id="ARBA00016329"/>
    </source>
</evidence>
<keyword evidence="10" id="KW-0539">Nucleus</keyword>
<dbReference type="InParanoid" id="A0A317XPV2"/>
<evidence type="ECO:0000256" key="2">
    <source>
        <dbReference type="ARBA" id="ARBA00004186"/>
    </source>
</evidence>
<evidence type="ECO:0000256" key="4">
    <source>
        <dbReference type="ARBA" id="ARBA00008952"/>
    </source>
</evidence>
<dbReference type="FunCoup" id="A0A317XPV2">
    <property type="interactions" value="27"/>
</dbReference>
<accession>A0A317XPV2</accession>
<comment type="similarity">
    <text evidence="4">Belongs to the DASH complex SPC19 family.</text>
</comment>
<dbReference type="GO" id="GO:0008608">
    <property type="term" value="P:attachment of spindle microtubules to kinetochore"/>
    <property type="evidence" value="ECO:0007669"/>
    <property type="project" value="InterPro"/>
</dbReference>
<feature type="region of interest" description="Disordered" evidence="13">
    <location>
        <begin position="140"/>
        <end position="161"/>
    </location>
</feature>
<evidence type="ECO:0000256" key="8">
    <source>
        <dbReference type="ARBA" id="ARBA00022838"/>
    </source>
</evidence>
<keyword evidence="11" id="KW-0137">Centromere</keyword>
<keyword evidence="6" id="KW-0158">Chromosome</keyword>
<evidence type="ECO:0000256" key="13">
    <source>
        <dbReference type="SAM" id="MobiDB-lite"/>
    </source>
</evidence>
<keyword evidence="7" id="KW-0963">Cytoplasm</keyword>
<dbReference type="STRING" id="1882483.A0A317XPV2"/>
<comment type="subcellular location">
    <subcellularLocation>
        <location evidence="3">Chromosome</location>
        <location evidence="3">Centromere</location>
        <location evidence="3">Kinetochore</location>
    </subcellularLocation>
    <subcellularLocation>
        <location evidence="2">Cytoplasm</location>
        <location evidence="2">Cytoskeleton</location>
        <location evidence="2">Spindle</location>
    </subcellularLocation>
    <subcellularLocation>
        <location evidence="1">Nucleus</location>
    </subcellularLocation>
</comment>
<evidence type="ECO:0000313" key="14">
    <source>
        <dbReference type="EMBL" id="PWZ00325.1"/>
    </source>
</evidence>
<dbReference type="InterPro" id="IPR013251">
    <property type="entry name" value="DASH_Spc19"/>
</dbReference>
<evidence type="ECO:0000313" key="15">
    <source>
        <dbReference type="Proteomes" id="UP000246740"/>
    </source>
</evidence>
<dbReference type="AlphaFoldDB" id="A0A317XPV2"/>
<evidence type="ECO:0000256" key="9">
    <source>
        <dbReference type="ARBA" id="ARBA00023212"/>
    </source>
</evidence>
<dbReference type="EMBL" id="KZ819193">
    <property type="protein sequence ID" value="PWZ00325.1"/>
    <property type="molecule type" value="Genomic_DNA"/>
</dbReference>
<dbReference type="GO" id="GO:0042729">
    <property type="term" value="C:DASH complex"/>
    <property type="evidence" value="ECO:0007669"/>
    <property type="project" value="InterPro"/>
</dbReference>
<gene>
    <name evidence="14" type="ORF">BCV70DRAFT_200486</name>
</gene>
<dbReference type="Proteomes" id="UP000246740">
    <property type="component" value="Unassembled WGS sequence"/>
</dbReference>